<dbReference type="Proteomes" id="UP001180087">
    <property type="component" value="Chromosome"/>
</dbReference>
<dbReference type="RefSeq" id="WP_348028751.1">
    <property type="nucleotide sequence ID" value="NZ_CP129113.1"/>
</dbReference>
<organism evidence="1 2">
    <name type="scientific">Aciduricibacillus chroicocephali</name>
    <dbReference type="NCBI Taxonomy" id="3054939"/>
    <lineage>
        <taxon>Bacteria</taxon>
        <taxon>Bacillati</taxon>
        <taxon>Bacillota</taxon>
        <taxon>Bacilli</taxon>
        <taxon>Bacillales</taxon>
        <taxon>Bacillaceae</taxon>
        <taxon>Aciduricibacillus</taxon>
    </lineage>
</organism>
<accession>A0ABY9KWB0</accession>
<keyword evidence="2" id="KW-1185">Reference proteome</keyword>
<gene>
    <name evidence="1" type="ORF">QR721_02200</name>
</gene>
<sequence length="413" mass="47181">MKKYFGTISFIIVTVLILIIFYANTTKADQNLPKFVMKQIAGDTAMNPKADGRLYYDSSSRMGMDWKFTTDAKGTNYEKDGLLSNSYEDPQLIKWREQNSEFMRRKVHSNPQNFYEDDKRIGYVEYTFGESSVTVAVLNKKTGKINEFETGIIGLNNNSNFFNVDYVGLYGNEMKIVGRENYADGGVNDKEVLHLVTINLKEKKMTNSKKLLVNDDDKMVTEYAFSQSDEVASPDNPLVISISKMLYKNTEQLENGESSSPIEKERKYYKLDVKTSELQEIQSAISKDKMDIGLVKNNILYGQKRGKEKLVVQPYDLNKKKDLKSIHLDIPTQSNNDESFQMKEEKGKLLFFTSSGQISKGRVYEGVQTYFPQVFVVDEKSRKLEYGGTLIPKDSESIGKSGFQININNIHLK</sequence>
<evidence type="ECO:0008006" key="3">
    <source>
        <dbReference type="Google" id="ProtNLM"/>
    </source>
</evidence>
<protein>
    <recommendedName>
        <fullName evidence="3">Lipoprotein</fullName>
    </recommendedName>
</protein>
<dbReference type="EMBL" id="CP129113">
    <property type="protein sequence ID" value="WLV25073.1"/>
    <property type="molecule type" value="Genomic_DNA"/>
</dbReference>
<name>A0ABY9KWB0_9BACI</name>
<evidence type="ECO:0000313" key="2">
    <source>
        <dbReference type="Proteomes" id="UP001180087"/>
    </source>
</evidence>
<reference evidence="1" key="1">
    <citation type="submission" date="2023-06" db="EMBL/GenBank/DDBJ databases">
        <title>A Treasure from Seagulls: Isolation and Description of Aciduricobacillus qingdaonensis gen. nov., sp. nov., a Rare Obligately Uric Acid-utilizing Member in the Family Bacillaceae.</title>
        <authorList>
            <person name="Liu W."/>
            <person name="Wang B."/>
        </authorList>
    </citation>
    <scope>NUCLEOTIDE SEQUENCE</scope>
    <source>
        <strain evidence="1">44XB</strain>
    </source>
</reference>
<proteinExistence type="predicted"/>
<evidence type="ECO:0000313" key="1">
    <source>
        <dbReference type="EMBL" id="WLV25073.1"/>
    </source>
</evidence>